<dbReference type="Proteomes" id="UP000321787">
    <property type="component" value="Unassembled WGS sequence"/>
</dbReference>
<gene>
    <name evidence="1" type="ORF">AFI02nite_40420</name>
</gene>
<proteinExistence type="predicted"/>
<evidence type="ECO:0000313" key="2">
    <source>
        <dbReference type="Proteomes" id="UP000321787"/>
    </source>
</evidence>
<dbReference type="Pfam" id="PF13332">
    <property type="entry name" value="Fil_haemagg_2"/>
    <property type="match status" value="5"/>
</dbReference>
<name>A0A510UNG3_ALIFS</name>
<dbReference type="Gene3D" id="2.160.20.10">
    <property type="entry name" value="Single-stranded right-handed beta-helix, Pectin lyase-like"/>
    <property type="match status" value="1"/>
</dbReference>
<comment type="caution">
    <text evidence="1">The sequence shown here is derived from an EMBL/GenBank/DDBJ whole genome shotgun (WGS) entry which is preliminary data.</text>
</comment>
<sequence>MYAGRISLVATEEGVGVNLGNLISNVGDIVLTADGKIQLASVQSAQNIDIHSNQEVELSKQQVVENQLTINANNLRLNQTDITAGDSITLNVNKNLTAQHSQLLSGVKANGQTNANVQLNVEAQQVSLVDSGIVSQGNVFGNISTLGLDPTSFVMASNIILTEVNAIESNCELNAKSQLKIEGEQLTLSGAGTMTANTVRVDASAIELDTNITANILSATTQSTLMVSKNANLQSITKTTLNAQSLTQQGQVSSNGNVTLNANTLSHEGTTSANNIELNTEFFTQRGQLIAEKNILVSATEAGLAGSTQAKQSINIAANNINVTGALESTALELVGSLGVNIDSSAQLSAINLLSIDANKLVNKGHVHSGDTLSIDADSLEHQGTLTSIGELQLNTSTVDIQSDIETQGNLNISASSITNNAEVIAGQDLSLFAESLSNSGTLTASGDTTVSLTNNFTHNSSGTISGQNVRLSAKQFENLGTLQALDNLGLSVNSMVNKGGLIALGDLTTMVVSGINNQGLIYAGNNANLYSNTLHNTSDIVVGHDLLIAKNLAKQKNNSVTNSSGTVESLGGDIDIYTHTLTNKRTTLEVESTTTEDKRAQYTGVYNTKGTEHEPKVYRSETCRDSGNDASSGKHCTTHYNIEPSYRNFTVIALKEGSQLKSASFTGRIAANNDLIIGANTVLNDASQMAGNKVTITANTLTNKGYQLDEYTTYFDYTLNSSWDPDYLPYTRTASRRVKTGVSGQVNSSITASHKLTLNVANTVNNSTLKANATAVLPTTSAAQVQVTSLASVTNPTITFANSNDIAFPEFTFPIVSNGLFVFSPDPKGKYLIETNPLLINMGQFLGSDYFMSRVGFNPEVDVKFLGDMFYDSRVISQAIFEQTGRQYLNNSVGSQLEQMQQLMDAAALQKDALNLSSGIALSSDQVANLTQDILWYEYIEVNGQTVLAPKLYLAQATIDNLSSGAQIAGIDVDINAGDIINSGHLSSDDNLNLTSKKSITNVGGSIAVDGGVSLTAGQDIINLSGDIQGGNVSIFAANGNIVNETRVITSQAKRGNSSGTFTDIGPKATIAASGNLVMEAGNNIENHAAIISAGGNVDLVADKDIVITAKENTQAYDVSHRRERIGESSTTQLGSSITSGKRLNVESANNIDIMASELSSKEMLSLKAGNDVTVQTAKNTQSEHLNTGKRASINRSIQHQGSSLTGADVSIQSGNSLTLSGSTIVAEGAVALKAKGDVSVLAVNDSVYHYDKTTNSKSFGRSKTTINESYKETVNGSSIQAGSDINITAKKHDTITLSGGESDIALIGSSLDAGGNVVLEADGDITLAAQRYKEFERHETLKKWVAGLSGNNKGCVDEAELLNSSYLINSGDTNLISGNHIGVIASEIVSNGNVNLDALDEVLIAAGDVLKQTQDWDEKIKFLSGGNLFELEKKRQGEQTVTAQSSVVQSGGNLIVNSGSIKMVGSELKADSNIEFIADTGSVEILAAKETTKAFESEETLSISMGDGWSRQLNHHGYRKLPRHHRPKSRHRAY</sequence>
<dbReference type="RefSeq" id="WP_373863495.1">
    <property type="nucleotide sequence ID" value="NZ_BJTZ01000054.1"/>
</dbReference>
<dbReference type="InterPro" id="IPR012334">
    <property type="entry name" value="Pectin_lyas_fold"/>
</dbReference>
<dbReference type="InterPro" id="IPR025157">
    <property type="entry name" value="Hemagglutinin_rpt"/>
</dbReference>
<accession>A0A510UNG3</accession>
<evidence type="ECO:0000313" key="1">
    <source>
        <dbReference type="EMBL" id="GEK16006.1"/>
    </source>
</evidence>
<protein>
    <submittedName>
        <fullName evidence="1">Uncharacterized protein</fullName>
    </submittedName>
</protein>
<organism evidence="1 2">
    <name type="scientific">Aliivibrio fischeri</name>
    <name type="common">Vibrio fischeri</name>
    <dbReference type="NCBI Taxonomy" id="668"/>
    <lineage>
        <taxon>Bacteria</taxon>
        <taxon>Pseudomonadati</taxon>
        <taxon>Pseudomonadota</taxon>
        <taxon>Gammaproteobacteria</taxon>
        <taxon>Vibrionales</taxon>
        <taxon>Vibrionaceae</taxon>
        <taxon>Aliivibrio</taxon>
    </lineage>
</organism>
<reference evidence="1 2" key="1">
    <citation type="submission" date="2019-07" db="EMBL/GenBank/DDBJ databases">
        <title>Whole genome shotgun sequence of Aliivibrio fischeri NBRC 101058.</title>
        <authorList>
            <person name="Hosoyama A."/>
            <person name="Uohara A."/>
            <person name="Ohji S."/>
            <person name="Ichikawa N."/>
        </authorList>
    </citation>
    <scope>NUCLEOTIDE SEQUENCE [LARGE SCALE GENOMIC DNA]</scope>
    <source>
        <strain evidence="1 2">NBRC 101058</strain>
    </source>
</reference>
<dbReference type="GO" id="GO:0003824">
    <property type="term" value="F:catalytic activity"/>
    <property type="evidence" value="ECO:0007669"/>
    <property type="project" value="UniProtKB-ARBA"/>
</dbReference>
<dbReference type="EMBL" id="BJTZ01000054">
    <property type="protein sequence ID" value="GEK16006.1"/>
    <property type="molecule type" value="Genomic_DNA"/>
</dbReference>